<evidence type="ECO:0000259" key="19">
    <source>
        <dbReference type="PROSITE" id="PS51060"/>
    </source>
</evidence>
<protein>
    <recommendedName>
        <fullName evidence="15">Poly [ADP-ribose] polymerase</fullName>
        <shortName evidence="15">PARP</shortName>
        <ecNumber evidence="15">2.4.2.-</ecNumber>
    </recommendedName>
</protein>
<reference evidence="21" key="2">
    <citation type="submission" date="2015-03" db="UniProtKB">
        <authorList>
            <consortium name="EnsemblPlants"/>
        </authorList>
    </citation>
    <scope>IDENTIFICATION</scope>
</reference>
<evidence type="ECO:0000259" key="20">
    <source>
        <dbReference type="PROSITE" id="PS51977"/>
    </source>
</evidence>
<reference evidence="21" key="1">
    <citation type="journal article" date="2009" name="Rice">
        <title>De Novo Next Generation Sequencing of Plant Genomes.</title>
        <authorList>
            <person name="Rounsley S."/>
            <person name="Marri P.R."/>
            <person name="Yu Y."/>
            <person name="He R."/>
            <person name="Sisneros N."/>
            <person name="Goicoechea J.L."/>
            <person name="Lee S.J."/>
            <person name="Angelova A."/>
            <person name="Kudrna D."/>
            <person name="Luo M."/>
            <person name="Affourtit J."/>
            <person name="Desany B."/>
            <person name="Knight J."/>
            <person name="Niazi F."/>
            <person name="Egholm M."/>
            <person name="Wing R.A."/>
        </authorList>
    </citation>
    <scope>NUCLEOTIDE SEQUENCE [LARGE SCALE GENOMIC DNA]</scope>
    <source>
        <strain evidence="21">cv. IRGC 105608</strain>
    </source>
</reference>
<evidence type="ECO:0000256" key="3">
    <source>
        <dbReference type="ARBA" id="ARBA00004123"/>
    </source>
</evidence>
<evidence type="ECO:0000256" key="15">
    <source>
        <dbReference type="RuleBase" id="RU362114"/>
    </source>
</evidence>
<feature type="domain" description="WGR" evidence="20">
    <location>
        <begin position="342"/>
        <end position="443"/>
    </location>
</feature>
<keyword evidence="22" id="KW-1185">Reference proteome</keyword>
<keyword evidence="6" id="KW-0548">Nucleotidyltransferase</keyword>
<organism evidence="21">
    <name type="scientific">Oryza barthii</name>
    <dbReference type="NCBI Taxonomy" id="65489"/>
    <lineage>
        <taxon>Eukaryota</taxon>
        <taxon>Viridiplantae</taxon>
        <taxon>Streptophyta</taxon>
        <taxon>Embryophyta</taxon>
        <taxon>Tracheophyta</taxon>
        <taxon>Spermatophyta</taxon>
        <taxon>Magnoliopsida</taxon>
        <taxon>Liliopsida</taxon>
        <taxon>Poales</taxon>
        <taxon>Poaceae</taxon>
        <taxon>BOP clade</taxon>
        <taxon>Oryzoideae</taxon>
        <taxon>Oryzeae</taxon>
        <taxon>Oryzinae</taxon>
        <taxon>Oryza</taxon>
    </lineage>
</organism>
<dbReference type="STRING" id="65489.A0A0D3F5Y4"/>
<sequence length="835" mass="92889">MVCAVVHETRSRTLAASQEEGKAAPKKQKTESKEQEGGQQAPSKNKKTADNEEHDGEQEPSKNKKLKAEESDLNGKATAVKEFSEFCKAIREHLTIEDMRKILQANEQDASGSEDAVVPRCEDVMFYGPLDKCPVCGGQLECKGLEYKCTGTHSEWACCSFSTNNPSRRGGPIKVPDDVKNDFVRKWLKQQEGNKYPKRNLDDEGIFSGMMIALSGRMSRSHGYFKEQIMKHGGKVNNSVIGVTCVVASPAERHQGGSGGFAEALERGTPVVSENWIIDSVQKKEKQPLAAYDIASDVVPEGRGLPLGNLDPTEEAIETLAAELKLAGKRAVHKDSKLEKDGGHIYEKDGIIYNCAFSMCDLGGDINQLCIMQLIMVPENHLHLYYKKGPIGHDQMAEERVEDFGSRFNDAIKEFVRLFEEVTGNEFEPWEREKKFKKKCMKMYPLDMDDGVDVRHGGVALRQLGAAAAHCKLDPSVTFIMKQLCSQEIYRYALTEMGHDVPDLPIGMLTDLHLKRGEKTLLEWKQDVESAPESGPAADAFWMEISNKWFTLFPTTRPYTMKGYEHIADNVASGLETVRDINVASRLIGDVFGSTLDDPLSQCYKKLGCSINRVVEDSEDYKMILKYLEKTYEPVKVGDVVYSATVERIYAVESSALPSYDEIKKLPNKVLLWCGTRSSNLLRHLRDGFVPAVCHIPVPGYMFGKAIVCSDAAAEAARYGFTAVDRPEGYLVLAVASLGKEIQEITGTPGSEDVKRMEEKKMGVKGVGRKTTDPSEHFTWRDGVTVPCGKLVPSTNKDGPLEYNEYAVYDPKQVSIAFLVGVKYEEQNMEVVPDE</sequence>
<dbReference type="InterPro" id="IPR036930">
    <property type="entry name" value="WGR_dom_sf"/>
</dbReference>
<evidence type="ECO:0000256" key="13">
    <source>
        <dbReference type="ARBA" id="ARBA00024347"/>
    </source>
</evidence>
<dbReference type="EnsemblPlants" id="OBART02G19050.2">
    <property type="protein sequence ID" value="OBART02G19050.2"/>
    <property type="gene ID" value="OBART02G19050"/>
</dbReference>
<dbReference type="Proteomes" id="UP000026960">
    <property type="component" value="Chromosome 2"/>
</dbReference>
<dbReference type="InterPro" id="IPR036616">
    <property type="entry name" value="Poly(ADP-ribose)pol_reg_dom_sf"/>
</dbReference>
<dbReference type="PANTHER" id="PTHR10459">
    <property type="entry name" value="DNA LIGASE"/>
    <property type="match status" value="1"/>
</dbReference>
<evidence type="ECO:0000256" key="10">
    <source>
        <dbReference type="ARBA" id="ARBA00022833"/>
    </source>
</evidence>
<keyword evidence="4 15" id="KW-0328">Glycosyltransferase</keyword>
<evidence type="ECO:0000256" key="16">
    <source>
        <dbReference type="SAM" id="MobiDB-lite"/>
    </source>
</evidence>
<dbReference type="Gene3D" id="3.90.228.10">
    <property type="match status" value="1"/>
</dbReference>
<evidence type="ECO:0000256" key="5">
    <source>
        <dbReference type="ARBA" id="ARBA00022679"/>
    </source>
</evidence>
<dbReference type="SUPFAM" id="SSF56399">
    <property type="entry name" value="ADP-ribosylation"/>
    <property type="match status" value="1"/>
</dbReference>
<dbReference type="Pfam" id="PF02877">
    <property type="entry name" value="PARP_reg"/>
    <property type="match status" value="1"/>
</dbReference>
<dbReference type="PANTHER" id="PTHR10459:SF106">
    <property type="entry name" value="PROTEIN ADP-RIBOSYLTRANSFERASE PARP3"/>
    <property type="match status" value="1"/>
</dbReference>
<evidence type="ECO:0000256" key="4">
    <source>
        <dbReference type="ARBA" id="ARBA00022676"/>
    </source>
</evidence>
<evidence type="ECO:0000256" key="1">
    <source>
        <dbReference type="ARBA" id="ARBA00000438"/>
    </source>
</evidence>
<dbReference type="PaxDb" id="65489-OBART02G19050.2"/>
<dbReference type="Gene3D" id="3.90.640.80">
    <property type="match status" value="1"/>
</dbReference>
<dbReference type="GO" id="GO:0070212">
    <property type="term" value="P:protein poly-ADP-ribosylation"/>
    <property type="evidence" value="ECO:0007669"/>
    <property type="project" value="TreeGrafter"/>
</dbReference>
<dbReference type="Pfam" id="PF21728">
    <property type="entry name" value="PADR1_N"/>
    <property type="match status" value="1"/>
</dbReference>
<feature type="region of interest" description="Disordered" evidence="16">
    <location>
        <begin position="1"/>
        <end position="73"/>
    </location>
</feature>
<evidence type="ECO:0000256" key="7">
    <source>
        <dbReference type="ARBA" id="ARBA00022723"/>
    </source>
</evidence>
<dbReference type="PROSITE" id="PS51060">
    <property type="entry name" value="PARP_ALPHA_HD"/>
    <property type="match status" value="1"/>
</dbReference>
<dbReference type="GO" id="GO:0006302">
    <property type="term" value="P:double-strand break repair"/>
    <property type="evidence" value="ECO:0007669"/>
    <property type="project" value="TreeGrafter"/>
</dbReference>
<evidence type="ECO:0000259" key="18">
    <source>
        <dbReference type="PROSITE" id="PS51059"/>
    </source>
</evidence>
<dbReference type="GO" id="GO:0005730">
    <property type="term" value="C:nucleolus"/>
    <property type="evidence" value="ECO:0007669"/>
    <property type="project" value="TreeGrafter"/>
</dbReference>
<dbReference type="InterPro" id="IPR050800">
    <property type="entry name" value="ARTD/PARP"/>
</dbReference>
<dbReference type="Pfam" id="PF08063">
    <property type="entry name" value="Zn_ribbon_PADR1"/>
    <property type="match status" value="1"/>
</dbReference>
<dbReference type="InterPro" id="IPR036420">
    <property type="entry name" value="BRCT_dom_sf"/>
</dbReference>
<evidence type="ECO:0000313" key="21">
    <source>
        <dbReference type="EnsemblPlants" id="OBART02G19050.2"/>
    </source>
</evidence>
<keyword evidence="10" id="KW-0862">Zinc</keyword>
<dbReference type="CDD" id="cd01437">
    <property type="entry name" value="parp_like"/>
    <property type="match status" value="1"/>
</dbReference>
<dbReference type="FunFam" id="3.40.50.10190:FF:000039">
    <property type="entry name" value="Poly [ADP-ribose] polymerase"/>
    <property type="match status" value="1"/>
</dbReference>
<evidence type="ECO:0000256" key="11">
    <source>
        <dbReference type="ARBA" id="ARBA00023027"/>
    </source>
</evidence>
<comment type="subcellular location">
    <subcellularLocation>
        <location evidence="3">Nucleus</location>
    </subcellularLocation>
</comment>
<dbReference type="GO" id="GO:0003950">
    <property type="term" value="F:NAD+ poly-ADP-ribosyltransferase activity"/>
    <property type="evidence" value="ECO:0007669"/>
    <property type="project" value="UniProtKB-UniRule"/>
</dbReference>
<dbReference type="InterPro" id="IPR004102">
    <property type="entry name" value="Poly(ADP-ribose)pol_reg_dom"/>
</dbReference>
<evidence type="ECO:0000256" key="2">
    <source>
        <dbReference type="ARBA" id="ARBA00000459"/>
    </source>
</evidence>
<dbReference type="SUPFAM" id="SSF47587">
    <property type="entry name" value="Domain of poly(ADP-ribose) polymerase"/>
    <property type="match status" value="1"/>
</dbReference>
<evidence type="ECO:0000256" key="9">
    <source>
        <dbReference type="ARBA" id="ARBA00022771"/>
    </source>
</evidence>
<dbReference type="InterPro" id="IPR012317">
    <property type="entry name" value="Poly(ADP-ribose)pol_cat_dom"/>
</dbReference>
<evidence type="ECO:0000313" key="22">
    <source>
        <dbReference type="Proteomes" id="UP000026960"/>
    </source>
</evidence>
<dbReference type="SUPFAM" id="SSF142921">
    <property type="entry name" value="WGR domain-like"/>
    <property type="match status" value="1"/>
</dbReference>
<feature type="domain" description="PARP catalytic" evidence="18">
    <location>
        <begin position="598"/>
        <end position="831"/>
    </location>
</feature>
<dbReference type="FunFam" id="1.20.142.10:FF:000004">
    <property type="entry name" value="Poly [ADP-ribose] polymerase"/>
    <property type="match status" value="1"/>
</dbReference>
<dbReference type="GO" id="GO:0008270">
    <property type="term" value="F:zinc ion binding"/>
    <property type="evidence" value="ECO:0007669"/>
    <property type="project" value="UniProtKB-KW"/>
</dbReference>
<dbReference type="SMART" id="SM00773">
    <property type="entry name" value="WGR"/>
    <property type="match status" value="1"/>
</dbReference>
<feature type="compositionally biased region" description="Basic and acidic residues" evidence="16">
    <location>
        <begin position="47"/>
        <end position="70"/>
    </location>
</feature>
<dbReference type="PROSITE" id="PS51059">
    <property type="entry name" value="PARP_CATALYTIC"/>
    <property type="match status" value="1"/>
</dbReference>
<dbReference type="Gene3D" id="3.40.50.10190">
    <property type="entry name" value="BRCT domain"/>
    <property type="match status" value="1"/>
</dbReference>
<dbReference type="InterPro" id="IPR008893">
    <property type="entry name" value="WGR_domain"/>
</dbReference>
<dbReference type="Pfam" id="PF00533">
    <property type="entry name" value="BRCT"/>
    <property type="match status" value="1"/>
</dbReference>
<keyword evidence="8" id="KW-0013">ADP-ribosylation</keyword>
<dbReference type="Gene3D" id="1.20.142.10">
    <property type="entry name" value="Poly(ADP-ribose) polymerase, regulatory domain"/>
    <property type="match status" value="1"/>
</dbReference>
<dbReference type="CDD" id="cd17747">
    <property type="entry name" value="BRCT_PARP1"/>
    <property type="match status" value="1"/>
</dbReference>
<evidence type="ECO:0000256" key="8">
    <source>
        <dbReference type="ARBA" id="ARBA00022765"/>
    </source>
</evidence>
<dbReference type="FunFam" id="3.90.640.80:FF:000001">
    <property type="entry name" value="Poly [ADP-ribose] polymerase"/>
    <property type="match status" value="1"/>
</dbReference>
<dbReference type="EC" id="2.4.2.-" evidence="15"/>
<dbReference type="Pfam" id="PF00644">
    <property type="entry name" value="PARP"/>
    <property type="match status" value="1"/>
</dbReference>
<dbReference type="PROSITE" id="PS50172">
    <property type="entry name" value="BRCT"/>
    <property type="match status" value="1"/>
</dbReference>
<comment type="catalytic activity">
    <reaction evidence="1">
        <text>L-aspartyl-[protein] + NAD(+) = 4-O-(ADP-D-ribosyl)-L-aspartyl-[protein] + nicotinamide</text>
        <dbReference type="Rhea" id="RHEA:54424"/>
        <dbReference type="Rhea" id="RHEA-COMP:9867"/>
        <dbReference type="Rhea" id="RHEA-COMP:13832"/>
        <dbReference type="ChEBI" id="CHEBI:17154"/>
        <dbReference type="ChEBI" id="CHEBI:29961"/>
        <dbReference type="ChEBI" id="CHEBI:57540"/>
        <dbReference type="ChEBI" id="CHEBI:138102"/>
    </reaction>
</comment>
<dbReference type="eggNOG" id="KOG1037">
    <property type="taxonomic scope" value="Eukaryota"/>
</dbReference>
<comment type="similarity">
    <text evidence="13">Belongs to the ARTD/PARP family.</text>
</comment>
<dbReference type="InterPro" id="IPR001357">
    <property type="entry name" value="BRCT_dom"/>
</dbReference>
<accession>A0A0D3F5Y4</accession>
<name>A0A0D3F5Y4_9ORYZ</name>
<dbReference type="InterPro" id="IPR012982">
    <property type="entry name" value="PARP1-like_PADR1_Zn_ribbon"/>
</dbReference>
<dbReference type="SMART" id="SM00292">
    <property type="entry name" value="BRCT"/>
    <property type="match status" value="1"/>
</dbReference>
<dbReference type="Gramene" id="OBART02G19050.2">
    <property type="protein sequence ID" value="OBART02G19050.2"/>
    <property type="gene ID" value="OBART02G19050"/>
</dbReference>
<feature type="domain" description="BRCT" evidence="17">
    <location>
        <begin position="202"/>
        <end position="294"/>
    </location>
</feature>
<keyword evidence="5 15" id="KW-0808">Transferase</keyword>
<keyword evidence="7" id="KW-0479">Metal-binding</keyword>
<keyword evidence="12" id="KW-0539">Nucleus</keyword>
<dbReference type="GO" id="GO:0140806">
    <property type="term" value="F:NAD+-protein-aspartate ADP-ribosyltransferase activity"/>
    <property type="evidence" value="ECO:0007669"/>
    <property type="project" value="RHEA"/>
</dbReference>
<comment type="catalytic activity">
    <reaction evidence="2">
        <text>L-glutamyl-[protein] + NAD(+) = 5-O-(ADP-D-ribosyl)-L-glutamyl-[protein] + nicotinamide</text>
        <dbReference type="Rhea" id="RHEA:58224"/>
        <dbReference type="Rhea" id="RHEA-COMP:10208"/>
        <dbReference type="Rhea" id="RHEA-COMP:15089"/>
        <dbReference type="ChEBI" id="CHEBI:17154"/>
        <dbReference type="ChEBI" id="CHEBI:29973"/>
        <dbReference type="ChEBI" id="CHEBI:57540"/>
        <dbReference type="ChEBI" id="CHEBI:142540"/>
    </reaction>
</comment>
<evidence type="ECO:0000256" key="14">
    <source>
        <dbReference type="ARBA" id="ARBA00024945"/>
    </source>
</evidence>
<dbReference type="FunFam" id="3.90.228.10:FF:000010">
    <property type="entry name" value="Poly [ADP-ribose] polymerase"/>
    <property type="match status" value="1"/>
</dbReference>
<dbReference type="PROSITE" id="PS51977">
    <property type="entry name" value="WGR"/>
    <property type="match status" value="1"/>
</dbReference>
<evidence type="ECO:0000256" key="6">
    <source>
        <dbReference type="ARBA" id="ARBA00022695"/>
    </source>
</evidence>
<comment type="function">
    <text evidence="14">Involved in the base excision repair (BER) pathway, by catalyzing the poly(ADP-ribosyl)ation of a limited number of acceptor proteins involved in chromatin architecture and in DNA metabolism. This modification follows DNA damages and appears as an obligatory step in a detection/signaling pathway leading to the reparation of DNA strand breaks.</text>
</comment>
<evidence type="ECO:0000259" key="17">
    <source>
        <dbReference type="PROSITE" id="PS50172"/>
    </source>
</evidence>
<feature type="compositionally biased region" description="Basic and acidic residues" evidence="16">
    <location>
        <begin position="19"/>
        <end position="36"/>
    </location>
</feature>
<evidence type="ECO:0000256" key="12">
    <source>
        <dbReference type="ARBA" id="ARBA00023242"/>
    </source>
</evidence>
<dbReference type="AlphaFoldDB" id="A0A0D3F5Y4"/>
<feature type="domain" description="PARP alpha-helical" evidence="19">
    <location>
        <begin position="470"/>
        <end position="589"/>
    </location>
</feature>
<dbReference type="SMART" id="SM01335">
    <property type="entry name" value="PADR1"/>
    <property type="match status" value="1"/>
</dbReference>
<dbReference type="SUPFAM" id="SSF52113">
    <property type="entry name" value="BRCT domain"/>
    <property type="match status" value="1"/>
</dbReference>
<proteinExistence type="inferred from homology"/>
<dbReference type="GO" id="GO:0016779">
    <property type="term" value="F:nucleotidyltransferase activity"/>
    <property type="evidence" value="ECO:0007669"/>
    <property type="project" value="UniProtKB-KW"/>
</dbReference>
<dbReference type="PROSITE" id="PS52007">
    <property type="entry name" value="PADR1"/>
    <property type="match status" value="1"/>
</dbReference>
<keyword evidence="9" id="KW-0863">Zinc-finger</keyword>
<keyword evidence="11 15" id="KW-0520">NAD</keyword>
<dbReference type="InterPro" id="IPR049296">
    <property type="entry name" value="PARP1-like_PADR1_N"/>
</dbReference>
<dbReference type="GO" id="GO:0140807">
    <property type="term" value="F:NAD+-protein-glutamate ADP-ribosyltransferase activity"/>
    <property type="evidence" value="ECO:0007669"/>
    <property type="project" value="RHEA"/>
</dbReference>